<evidence type="ECO:0000313" key="1">
    <source>
        <dbReference type="EMBL" id="KMW58243.1"/>
    </source>
</evidence>
<dbReference type="EMBL" id="LFTY01000002">
    <property type="protein sequence ID" value="KMW58243.1"/>
    <property type="molecule type" value="Genomic_DNA"/>
</dbReference>
<sequence length="179" mass="19616">MRAQRSVIISRAPEEVYDFVTNPANAAYWQAEVTGCEVLNRTEDGVGSQLRWVFAGGGYEVEAIETVIAVDRPRLFASQHIATRFLSGPPPDPGQLPATEDDLAQRFRLTYGRKPPGGLVALEFEPLDDAAACCVTMRVETQLGGAAWIGAWVQRLMGRSNIKTALNALKDEMERLALP</sequence>
<reference evidence="1 2" key="1">
    <citation type="submission" date="2015-06" db="EMBL/GenBank/DDBJ databases">
        <title>Draft genome sequence of an Alphaproteobacteria species associated to the Mediterranean sponge Oscarella lobularis.</title>
        <authorList>
            <person name="Jourda C."/>
            <person name="Santini S."/>
            <person name="Claverie J.-M."/>
        </authorList>
    </citation>
    <scope>NUCLEOTIDE SEQUENCE [LARGE SCALE GENOMIC DNA]</scope>
    <source>
        <strain evidence="1">IGS</strain>
    </source>
</reference>
<name>A0A0J9GXN7_9RHOB</name>
<dbReference type="Proteomes" id="UP000037178">
    <property type="component" value="Unassembled WGS sequence"/>
</dbReference>
<dbReference type="SUPFAM" id="SSF55961">
    <property type="entry name" value="Bet v1-like"/>
    <property type="match status" value="1"/>
</dbReference>
<proteinExistence type="predicted"/>
<dbReference type="OrthoDB" id="5965958at2"/>
<evidence type="ECO:0008006" key="3">
    <source>
        <dbReference type="Google" id="ProtNLM"/>
    </source>
</evidence>
<evidence type="ECO:0000313" key="2">
    <source>
        <dbReference type="Proteomes" id="UP000037178"/>
    </source>
</evidence>
<accession>A0A0J9GXN7</accession>
<dbReference type="Gene3D" id="3.30.530.20">
    <property type="match status" value="1"/>
</dbReference>
<protein>
    <recommendedName>
        <fullName evidence="3">SRPBCC family protein</fullName>
    </recommendedName>
</protein>
<dbReference type="AlphaFoldDB" id="A0A0J9GXN7"/>
<dbReference type="InterPro" id="IPR023393">
    <property type="entry name" value="START-like_dom_sf"/>
</dbReference>
<dbReference type="PATRIC" id="fig|1675527.3.peg.3358"/>
<dbReference type="Pfam" id="PF10604">
    <property type="entry name" value="Polyketide_cyc2"/>
    <property type="match status" value="1"/>
</dbReference>
<keyword evidence="2" id="KW-1185">Reference proteome</keyword>
<dbReference type="STRING" id="1675527.AIOL_003214"/>
<comment type="caution">
    <text evidence="1">The sequence shown here is derived from an EMBL/GenBank/DDBJ whole genome shotgun (WGS) entry which is preliminary data.</text>
</comment>
<dbReference type="InterPro" id="IPR019587">
    <property type="entry name" value="Polyketide_cyclase/dehydratase"/>
</dbReference>
<dbReference type="CDD" id="cd07812">
    <property type="entry name" value="SRPBCC"/>
    <property type="match status" value="1"/>
</dbReference>
<gene>
    <name evidence="1" type="ORF">AIOL_003214</name>
</gene>
<organism evidence="1 2">
    <name type="scientific">Candidatus Rhodobacter oscarellae</name>
    <dbReference type="NCBI Taxonomy" id="1675527"/>
    <lineage>
        <taxon>Bacteria</taxon>
        <taxon>Pseudomonadati</taxon>
        <taxon>Pseudomonadota</taxon>
        <taxon>Alphaproteobacteria</taxon>
        <taxon>Rhodobacterales</taxon>
        <taxon>Rhodobacter group</taxon>
        <taxon>Rhodobacter</taxon>
    </lineage>
</organism>
<dbReference type="RefSeq" id="WP_049643869.1">
    <property type="nucleotide sequence ID" value="NZ_LFTY01000002.1"/>
</dbReference>